<dbReference type="GO" id="GO:0016787">
    <property type="term" value="F:hydrolase activity"/>
    <property type="evidence" value="ECO:0007669"/>
    <property type="project" value="UniProtKB-KW"/>
</dbReference>
<dbReference type="PRINTS" id="PR00819">
    <property type="entry name" value="CBXCFQXSUPER"/>
</dbReference>
<dbReference type="PANTHER" id="PTHR43392">
    <property type="entry name" value="AAA-TYPE ATPASE FAMILY PROTEIN / ANKYRIN REPEAT FAMILY PROTEIN"/>
    <property type="match status" value="1"/>
</dbReference>
<evidence type="ECO:0000313" key="6">
    <source>
        <dbReference type="Proteomes" id="UP000837803"/>
    </source>
</evidence>
<evidence type="ECO:0000256" key="3">
    <source>
        <dbReference type="ARBA" id="ARBA00022840"/>
    </source>
</evidence>
<dbReference type="InterPro" id="IPR027417">
    <property type="entry name" value="P-loop_NTPase"/>
</dbReference>
<dbReference type="RefSeq" id="WP_238750334.1">
    <property type="nucleotide sequence ID" value="NZ_CAKLPZ010000001.1"/>
</dbReference>
<comment type="caution">
    <text evidence="5">The sequence shown here is derived from an EMBL/GenBank/DDBJ whole genome shotgun (WGS) entry which is preliminary data.</text>
</comment>
<dbReference type="EMBL" id="CAKLPZ010000001">
    <property type="protein sequence ID" value="CAH1000281.1"/>
    <property type="molecule type" value="Genomic_DNA"/>
</dbReference>
<accession>A0ABM9AZQ6</accession>
<dbReference type="InterPro" id="IPR000641">
    <property type="entry name" value="CbxX/CfxQ"/>
</dbReference>
<dbReference type="Gene3D" id="1.10.8.60">
    <property type="match status" value="2"/>
</dbReference>
<comment type="similarity">
    <text evidence="1">Belongs to the CbxX/CfxQ family.</text>
</comment>
<dbReference type="EC" id="3.6.4.12" evidence="5"/>
<dbReference type="Pfam" id="PF00004">
    <property type="entry name" value="AAA"/>
    <property type="match status" value="2"/>
</dbReference>
<dbReference type="InterPro" id="IPR003593">
    <property type="entry name" value="AAA+_ATPase"/>
</dbReference>
<dbReference type="Pfam" id="PF17866">
    <property type="entry name" value="AAA_lid_6"/>
    <property type="match status" value="2"/>
</dbReference>
<keyword evidence="5" id="KW-0347">Helicase</keyword>
<keyword evidence="3" id="KW-0067">ATP-binding</keyword>
<sequence length="887" mass="100897">MLERKEQPTTSAPFKFKELKVYNSTEYLWGNHKKYRQVFDRYETAYIYAELSVFNKRFDESDWSLRVNLKCYRVREKEKSEVCSLTVDKEVSKFDAVVHLREGWGNQKKGTFWKAGTYFWEAYIDGQRVGSKYFYIIQSQNGPPDADDNPGPGKPRICDDYLELTSVKLYEGPYDDVTVDDRVYLKAFASQDTRYVYLELEFRNKQTEYPWQLELFTKFVNESRELKGHIARLQQVDAGQEIIKLTAGWGAANPNLWRENAYTADIIFLDSLLVSVPFTVGDEAQPGFPSVVLPGKKRGMILNPEVEQDATFEDIMVRLDALIGLQEVKQQLRDHAVYIQFQQLRQERGFAMDTGIEVHSVFSGNPGTGKTTVARMMGKLYKKMGLLSRGHTVVADRVDLVGEYIGQTAPKTREVIESARGGVLFIDEAYALARSNDDGKDFGREVIEILVKEMSNGAGDLAVVVAGYTEEMKRFLDSNTGLKSRFKHHFEFRNFLPQELSRIADYAARQLGVTPTLEAKALIDETITLAFRNRDRTFGNARYVHDLLEKAKVQMALRLMRSDESGVSHSNDALSTIELQDVVAIKSVLKAERPAIPVNEQLLKAALAELDELVGMENVKGQLHELVRLVRYYRKTGRDVLNAFHLHTVLVGNPGTGKTTIARILALLYSALGILERGHIIETDRQGLVAGYVGQTAEKTAKVIEKAIGGVLFIDEAYALTQTKTSQRGDFGDEAIQTLLKRMEDQRGQFYVCVAGYPDNMDSFLKANPGLSSRFDKILRFEDYSPAQLSEIADRMFRQQKAQLTPSARTHLTRYLEFLYKFRDAYFGNARTVRQLVIDIMRRHDLRKAEQASTTGKGGTLRILKVDVEHLKLDTKELSIQRKRIGF</sequence>
<name>A0ABM9AZQ6_9BACT</name>
<evidence type="ECO:0000256" key="2">
    <source>
        <dbReference type="ARBA" id="ARBA00022741"/>
    </source>
</evidence>
<keyword evidence="5" id="KW-0378">Hydrolase</keyword>
<dbReference type="InterPro" id="IPR003959">
    <property type="entry name" value="ATPase_AAA_core"/>
</dbReference>
<dbReference type="InterPro" id="IPR041627">
    <property type="entry name" value="AAA_lid_6"/>
</dbReference>
<evidence type="ECO:0000259" key="4">
    <source>
        <dbReference type="SMART" id="SM00382"/>
    </source>
</evidence>
<dbReference type="Gene3D" id="3.40.50.300">
    <property type="entry name" value="P-loop containing nucleotide triphosphate hydrolases"/>
    <property type="match status" value="2"/>
</dbReference>
<dbReference type="GO" id="GO:0003678">
    <property type="term" value="F:DNA helicase activity"/>
    <property type="evidence" value="ECO:0007669"/>
    <property type="project" value="UniProtKB-EC"/>
</dbReference>
<protein>
    <submittedName>
        <fullName evidence="5">Holliday junction ATP-dependent DNA helicase RuvB</fullName>
        <ecNumber evidence="5">3.6.4.12</ecNumber>
    </submittedName>
</protein>
<gene>
    <name evidence="5" type="primary">ruvB_2</name>
    <name evidence="5" type="ORF">LEM8419_01432</name>
</gene>
<evidence type="ECO:0000313" key="5">
    <source>
        <dbReference type="EMBL" id="CAH1000281.1"/>
    </source>
</evidence>
<reference evidence="5" key="1">
    <citation type="submission" date="2021-12" db="EMBL/GenBank/DDBJ databases">
        <authorList>
            <person name="Rodrigo-Torres L."/>
            <person name="Arahal R. D."/>
            <person name="Lucena T."/>
        </authorList>
    </citation>
    <scope>NUCLEOTIDE SEQUENCE</scope>
    <source>
        <strain evidence="5">CECT 8419</strain>
    </source>
</reference>
<dbReference type="InterPro" id="IPR050773">
    <property type="entry name" value="CbxX/CfxQ_RuBisCO_ESX"/>
</dbReference>
<dbReference type="SMART" id="SM00382">
    <property type="entry name" value="AAA"/>
    <property type="match status" value="2"/>
</dbReference>
<dbReference type="PANTHER" id="PTHR43392:SF2">
    <property type="entry name" value="AAA-TYPE ATPASE FAMILY PROTEIN _ ANKYRIN REPEAT FAMILY PROTEIN"/>
    <property type="match status" value="1"/>
</dbReference>
<dbReference type="SUPFAM" id="SSF52540">
    <property type="entry name" value="P-loop containing nucleoside triphosphate hydrolases"/>
    <property type="match status" value="2"/>
</dbReference>
<proteinExistence type="inferred from homology"/>
<organism evidence="5 6">
    <name type="scientific">Neolewinella maritima</name>
    <dbReference type="NCBI Taxonomy" id="1383882"/>
    <lineage>
        <taxon>Bacteria</taxon>
        <taxon>Pseudomonadati</taxon>
        <taxon>Bacteroidota</taxon>
        <taxon>Saprospiria</taxon>
        <taxon>Saprospirales</taxon>
        <taxon>Lewinellaceae</taxon>
        <taxon>Neolewinella</taxon>
    </lineage>
</organism>
<keyword evidence="2" id="KW-0547">Nucleotide-binding</keyword>
<feature type="domain" description="AAA+ ATPase" evidence="4">
    <location>
        <begin position="356"/>
        <end position="496"/>
    </location>
</feature>
<keyword evidence="6" id="KW-1185">Reference proteome</keyword>
<evidence type="ECO:0000256" key="1">
    <source>
        <dbReference type="ARBA" id="ARBA00010378"/>
    </source>
</evidence>
<feature type="domain" description="AAA+ ATPase" evidence="4">
    <location>
        <begin position="644"/>
        <end position="785"/>
    </location>
</feature>
<dbReference type="Proteomes" id="UP000837803">
    <property type="component" value="Unassembled WGS sequence"/>
</dbReference>